<organism evidence="2 3">
    <name type="scientific">Cronobacter condimenti 1330</name>
    <dbReference type="NCBI Taxonomy" id="1073999"/>
    <lineage>
        <taxon>Bacteria</taxon>
        <taxon>Pseudomonadati</taxon>
        <taxon>Pseudomonadota</taxon>
        <taxon>Gammaproteobacteria</taxon>
        <taxon>Enterobacterales</taxon>
        <taxon>Enterobacteriaceae</taxon>
        <taxon>Cronobacter</taxon>
    </lineage>
</organism>
<feature type="chain" id="PRO_5047046137" description="Fimbrial-type adhesion domain-containing protein" evidence="1">
    <location>
        <begin position="25"/>
        <end position="190"/>
    </location>
</feature>
<reference evidence="3" key="2">
    <citation type="submission" date="2015-09" db="EMBL/GenBank/DDBJ databases">
        <title>Cronobacter genome sequencing and assembly.</title>
        <authorList>
            <person name="Descombes P."/>
            <person name="Baert L."/>
            <person name="Ngom-Bru C."/>
            <person name="Barretto C."/>
        </authorList>
    </citation>
    <scope>NUCLEOTIDE SEQUENCE [LARGE SCALE GENOMIC DNA]</scope>
    <source>
        <strain evidence="3">LMG 26250</strain>
    </source>
</reference>
<keyword evidence="1" id="KW-0732">Signal</keyword>
<dbReference type="RefSeq" id="WP_053532100.1">
    <property type="nucleotide sequence ID" value="NZ_CP012264.1"/>
</dbReference>
<reference evidence="3" key="1">
    <citation type="submission" date="2015-07" db="EMBL/GenBank/DDBJ databases">
        <authorList>
            <person name="Moine D."/>
            <person name="Kassam M."/>
        </authorList>
    </citation>
    <scope>NUCLEOTIDE SEQUENCE [LARGE SCALE GENOMIC DNA]</scope>
    <source>
        <strain evidence="3">LMG 26250</strain>
    </source>
</reference>
<name>A0ABN4IDU2_9ENTR</name>
<proteinExistence type="predicted"/>
<evidence type="ECO:0008006" key="4">
    <source>
        <dbReference type="Google" id="ProtNLM"/>
    </source>
</evidence>
<dbReference type="InterPro" id="IPR008966">
    <property type="entry name" value="Adhesion_dom_sf"/>
</dbReference>
<accession>A0ABN4IDU2</accession>
<keyword evidence="3" id="KW-1185">Reference proteome</keyword>
<feature type="signal peptide" evidence="1">
    <location>
        <begin position="1"/>
        <end position="24"/>
    </location>
</feature>
<dbReference type="Proteomes" id="UP000067320">
    <property type="component" value="Chromosome"/>
</dbReference>
<sequence length="190" mass="20105">MKSNTTIMACCGLFCSFLAGAATANDTPVNLNIHGQLVNVPQDICHIELSKDSMAFTNTANTLPKQGEYNSWYVTPLLISVKSRNIYNFDNTCGVLIANGHLGIKVIGIPGDAENDTLANTMAGDSAAQGVGINLFTDPDTTQKINSFIDMSKAGFSGHTLISVGMVKLNGKTVTPGDIQSSVTFELVTL</sequence>
<reference evidence="2 3" key="3">
    <citation type="journal article" date="2016" name="Genome Announc.">
        <title>Fully Closed Genome Sequences of Five Type Strains of the Genus Cronobacter and One Cronobacter sakazakii Strain.</title>
        <authorList>
            <person name="Moine D."/>
            <person name="Kassam M."/>
            <person name="Baert L."/>
            <person name="Tang Y."/>
            <person name="Barretto C."/>
            <person name="Ngom Bru C."/>
            <person name="Klijn A."/>
            <person name="Descombes P."/>
        </authorList>
    </citation>
    <scope>NUCLEOTIDE SEQUENCE [LARGE SCALE GENOMIC DNA]</scope>
    <source>
        <strain evidence="2 3">LMG 26250</strain>
    </source>
</reference>
<evidence type="ECO:0000313" key="2">
    <source>
        <dbReference type="EMBL" id="ALB64613.1"/>
    </source>
</evidence>
<dbReference type="InterPro" id="IPR036937">
    <property type="entry name" value="Adhesion_dom_fimbrial_sf"/>
</dbReference>
<dbReference type="SUPFAM" id="SSF49401">
    <property type="entry name" value="Bacterial adhesins"/>
    <property type="match status" value="1"/>
</dbReference>
<gene>
    <name evidence="2" type="ORF">AFK62_19755</name>
</gene>
<protein>
    <recommendedName>
        <fullName evidence="4">Fimbrial-type adhesion domain-containing protein</fullName>
    </recommendedName>
</protein>
<dbReference type="Gene3D" id="2.60.40.1090">
    <property type="entry name" value="Fimbrial-type adhesion domain"/>
    <property type="match status" value="1"/>
</dbReference>
<evidence type="ECO:0000313" key="3">
    <source>
        <dbReference type="Proteomes" id="UP000067320"/>
    </source>
</evidence>
<dbReference type="EMBL" id="CP012264">
    <property type="protein sequence ID" value="ALB64613.1"/>
    <property type="molecule type" value="Genomic_DNA"/>
</dbReference>
<evidence type="ECO:0000256" key="1">
    <source>
        <dbReference type="SAM" id="SignalP"/>
    </source>
</evidence>